<dbReference type="Proteomes" id="UP000824246">
    <property type="component" value="Unassembled WGS sequence"/>
</dbReference>
<sequence>MRRFSTFNIVCLVLLWLALCGFVIAKAELNFATVFSIIASGIIVFVPVYKSKKKERENNKK</sequence>
<reference evidence="2" key="2">
    <citation type="submission" date="2021-04" db="EMBL/GenBank/DDBJ databases">
        <authorList>
            <person name="Gilroy R."/>
        </authorList>
    </citation>
    <scope>NUCLEOTIDE SEQUENCE</scope>
    <source>
        <strain evidence="2">ChiHjej12B11-16260</strain>
    </source>
</reference>
<keyword evidence="1" id="KW-0812">Transmembrane</keyword>
<feature type="transmembrane region" description="Helical" evidence="1">
    <location>
        <begin position="31"/>
        <end position="49"/>
    </location>
</feature>
<name>A0A9D1VRV5_9BACT</name>
<keyword evidence="1" id="KW-1133">Transmembrane helix</keyword>
<comment type="caution">
    <text evidence="2">The sequence shown here is derived from an EMBL/GenBank/DDBJ whole genome shotgun (WGS) entry which is preliminary data.</text>
</comment>
<evidence type="ECO:0000256" key="1">
    <source>
        <dbReference type="SAM" id="Phobius"/>
    </source>
</evidence>
<organism evidence="2 3">
    <name type="scientific">Candidatus Barnesiella excrementipullorum</name>
    <dbReference type="NCBI Taxonomy" id="2838479"/>
    <lineage>
        <taxon>Bacteria</taxon>
        <taxon>Pseudomonadati</taxon>
        <taxon>Bacteroidota</taxon>
        <taxon>Bacteroidia</taxon>
        <taxon>Bacteroidales</taxon>
        <taxon>Barnesiellaceae</taxon>
        <taxon>Barnesiella</taxon>
    </lineage>
</organism>
<dbReference type="EMBL" id="DXFB01000122">
    <property type="protein sequence ID" value="HIX45450.1"/>
    <property type="molecule type" value="Genomic_DNA"/>
</dbReference>
<keyword evidence="1" id="KW-0472">Membrane</keyword>
<feature type="transmembrane region" description="Helical" evidence="1">
    <location>
        <begin position="7"/>
        <end position="25"/>
    </location>
</feature>
<protein>
    <submittedName>
        <fullName evidence="2">Uncharacterized protein</fullName>
    </submittedName>
</protein>
<evidence type="ECO:0000313" key="2">
    <source>
        <dbReference type="EMBL" id="HIX45450.1"/>
    </source>
</evidence>
<reference evidence="2" key="1">
    <citation type="journal article" date="2021" name="PeerJ">
        <title>Extensive microbial diversity within the chicken gut microbiome revealed by metagenomics and culture.</title>
        <authorList>
            <person name="Gilroy R."/>
            <person name="Ravi A."/>
            <person name="Getino M."/>
            <person name="Pursley I."/>
            <person name="Horton D.L."/>
            <person name="Alikhan N.F."/>
            <person name="Baker D."/>
            <person name="Gharbi K."/>
            <person name="Hall N."/>
            <person name="Watson M."/>
            <person name="Adriaenssens E.M."/>
            <person name="Foster-Nyarko E."/>
            <person name="Jarju S."/>
            <person name="Secka A."/>
            <person name="Antonio M."/>
            <person name="Oren A."/>
            <person name="Chaudhuri R.R."/>
            <person name="La Ragione R."/>
            <person name="Hildebrand F."/>
            <person name="Pallen M.J."/>
        </authorList>
    </citation>
    <scope>NUCLEOTIDE SEQUENCE</scope>
    <source>
        <strain evidence="2">ChiHjej12B11-16260</strain>
    </source>
</reference>
<accession>A0A9D1VRV5</accession>
<dbReference type="AlphaFoldDB" id="A0A9D1VRV5"/>
<proteinExistence type="predicted"/>
<evidence type="ECO:0000313" key="3">
    <source>
        <dbReference type="Proteomes" id="UP000824246"/>
    </source>
</evidence>
<gene>
    <name evidence="2" type="ORF">H9982_04450</name>
</gene>